<dbReference type="Proteomes" id="UP000253472">
    <property type="component" value="Unassembled WGS sequence"/>
</dbReference>
<comment type="caution">
    <text evidence="6">The sequence shown here is derived from an EMBL/GenBank/DDBJ whole genome shotgun (WGS) entry which is preliminary data.</text>
</comment>
<keyword evidence="7" id="KW-1185">Reference proteome</keyword>
<keyword evidence="3" id="KW-0805">Transcription regulation</keyword>
<sequence>MQPKSIALLQKIDNIIETIILKFSNIFENLQNANKTTETLAMESVTMENNCIQIIRLCQDLISISRNLKEVWVLNSIKVTQEKPEWKQAEIDSLFTSFNLLTDKIAQFEMTADGKANGERFTSSILGS</sequence>
<evidence type="ECO:0000313" key="7">
    <source>
        <dbReference type="Proteomes" id="UP000253472"/>
    </source>
</evidence>
<evidence type="ECO:0000313" key="6">
    <source>
        <dbReference type="EMBL" id="RCK55690.1"/>
    </source>
</evidence>
<organism evidence="6 7">
    <name type="scientific">Candida viswanathii</name>
    <dbReference type="NCBI Taxonomy" id="5486"/>
    <lineage>
        <taxon>Eukaryota</taxon>
        <taxon>Fungi</taxon>
        <taxon>Dikarya</taxon>
        <taxon>Ascomycota</taxon>
        <taxon>Saccharomycotina</taxon>
        <taxon>Pichiomycetes</taxon>
        <taxon>Debaryomycetaceae</taxon>
        <taxon>Candida/Lodderomyces clade</taxon>
        <taxon>Candida</taxon>
    </lineage>
</organism>
<dbReference type="Gene3D" id="6.10.280.160">
    <property type="entry name" value="Mediator of RNA polymerase II transcription subunit 22"/>
    <property type="match status" value="1"/>
</dbReference>
<dbReference type="GO" id="GO:0016592">
    <property type="term" value="C:mediator complex"/>
    <property type="evidence" value="ECO:0007669"/>
    <property type="project" value="InterPro"/>
</dbReference>
<keyword evidence="5" id="KW-0539">Nucleus</keyword>
<reference evidence="6 7" key="1">
    <citation type="submission" date="2018-06" db="EMBL/GenBank/DDBJ databases">
        <title>Whole genome sequencing of Candida tropicalis (genome annotated by CSBL at Korea University).</title>
        <authorList>
            <person name="Ahn J."/>
        </authorList>
    </citation>
    <scope>NUCLEOTIDE SEQUENCE [LARGE SCALE GENOMIC DNA]</scope>
    <source>
        <strain evidence="6 7">ATCC 20962</strain>
    </source>
</reference>
<comment type="similarity">
    <text evidence="2">Belongs to the Mediator complex subunit 22 family.</text>
</comment>
<evidence type="ECO:0000256" key="5">
    <source>
        <dbReference type="ARBA" id="ARBA00023242"/>
    </source>
</evidence>
<dbReference type="OrthoDB" id="203279at2759"/>
<proteinExistence type="inferred from homology"/>
<dbReference type="Pfam" id="PF06179">
    <property type="entry name" value="Med22"/>
    <property type="match status" value="1"/>
</dbReference>
<dbReference type="AlphaFoldDB" id="A0A367XR60"/>
<name>A0A367XR60_9ASCO</name>
<protein>
    <submittedName>
        <fullName evidence="6">Mediator of RNA polymerase II transcription subunit 22</fullName>
    </submittedName>
</protein>
<dbReference type="EMBL" id="QLNQ01000029">
    <property type="protein sequence ID" value="RCK55690.1"/>
    <property type="molecule type" value="Genomic_DNA"/>
</dbReference>
<dbReference type="InterPro" id="IPR009332">
    <property type="entry name" value="Med22"/>
</dbReference>
<evidence type="ECO:0000256" key="1">
    <source>
        <dbReference type="ARBA" id="ARBA00004123"/>
    </source>
</evidence>
<keyword evidence="4" id="KW-0804">Transcription</keyword>
<dbReference type="GO" id="GO:0006357">
    <property type="term" value="P:regulation of transcription by RNA polymerase II"/>
    <property type="evidence" value="ECO:0007669"/>
    <property type="project" value="InterPro"/>
</dbReference>
<dbReference type="STRING" id="5486.A0A367XR60"/>
<evidence type="ECO:0000256" key="3">
    <source>
        <dbReference type="ARBA" id="ARBA00023015"/>
    </source>
</evidence>
<accession>A0A367XR60</accession>
<gene>
    <name evidence="6" type="primary">SRB6_0</name>
    <name evidence="6" type="ORF">Cantr_05023</name>
</gene>
<evidence type="ECO:0000256" key="2">
    <source>
        <dbReference type="ARBA" id="ARBA00005942"/>
    </source>
</evidence>
<comment type="subcellular location">
    <subcellularLocation>
        <location evidence="1">Nucleus</location>
    </subcellularLocation>
</comment>
<dbReference type="GO" id="GO:0003712">
    <property type="term" value="F:transcription coregulator activity"/>
    <property type="evidence" value="ECO:0007669"/>
    <property type="project" value="InterPro"/>
</dbReference>
<evidence type="ECO:0000256" key="4">
    <source>
        <dbReference type="ARBA" id="ARBA00023163"/>
    </source>
</evidence>